<name>A0A2Z6EUY2_9BURK</name>
<dbReference type="GO" id="GO:0032259">
    <property type="term" value="P:methylation"/>
    <property type="evidence" value="ECO:0007669"/>
    <property type="project" value="UniProtKB-KW"/>
</dbReference>
<gene>
    <name evidence="1" type="ORF">MCB1EB_1057</name>
</gene>
<dbReference type="KEGG" id="mcys:MCB1EB_1057"/>
<evidence type="ECO:0000313" key="2">
    <source>
        <dbReference type="Proteomes" id="UP000282597"/>
    </source>
</evidence>
<reference evidence="1 2" key="1">
    <citation type="journal article" date="2018" name="Microbes Environ.">
        <title>Comparative Genomic Insights into Endofungal Lifestyles of Two Bacterial Endosymbionts, Mycoavidus cysteinexigens and Burkholderia rhizoxinica.</title>
        <authorList>
            <person name="Sharmin D."/>
            <person name="Guo Y."/>
            <person name="Nishizawa T."/>
            <person name="Ohshima S."/>
            <person name="Sato Y."/>
            <person name="Takashima Y."/>
            <person name="Narisawa K."/>
            <person name="Ohta H."/>
        </authorList>
    </citation>
    <scope>NUCLEOTIDE SEQUENCE [LARGE SCALE GENOMIC DNA]</scope>
    <source>
        <strain evidence="1 2">B1-EB</strain>
    </source>
</reference>
<evidence type="ECO:0000313" key="1">
    <source>
        <dbReference type="EMBL" id="BBE09218.1"/>
    </source>
</evidence>
<accession>A0A2Z6EUY2</accession>
<keyword evidence="1" id="KW-0808">Transferase</keyword>
<sequence>MVLIRMSFKWVWRHCATSFTGVCVPREKQVTTLQRQQCLDHRQPEAAQLLVQGSEQAAHLGTLRNGRRQEVN</sequence>
<protein>
    <submittedName>
        <fullName evidence="1">Dimethylmenaquinone methyltransferase</fullName>
    </submittedName>
</protein>
<dbReference type="AlphaFoldDB" id="A0A2Z6EUY2"/>
<dbReference type="GO" id="GO:0008168">
    <property type="term" value="F:methyltransferase activity"/>
    <property type="evidence" value="ECO:0007669"/>
    <property type="project" value="UniProtKB-KW"/>
</dbReference>
<keyword evidence="2" id="KW-1185">Reference proteome</keyword>
<organism evidence="1 2">
    <name type="scientific">Mycoavidus cysteinexigens</name>
    <dbReference type="NCBI Taxonomy" id="1553431"/>
    <lineage>
        <taxon>Bacteria</taxon>
        <taxon>Pseudomonadati</taxon>
        <taxon>Pseudomonadota</taxon>
        <taxon>Betaproteobacteria</taxon>
        <taxon>Burkholderiales</taxon>
        <taxon>Burkholderiaceae</taxon>
        <taxon>Mycoavidus</taxon>
    </lineage>
</organism>
<dbReference type="Proteomes" id="UP000282597">
    <property type="component" value="Chromosome"/>
</dbReference>
<proteinExistence type="predicted"/>
<keyword evidence="1" id="KW-0489">Methyltransferase</keyword>
<dbReference type="EMBL" id="AP018150">
    <property type="protein sequence ID" value="BBE09218.1"/>
    <property type="molecule type" value="Genomic_DNA"/>
</dbReference>